<dbReference type="GO" id="GO:0016787">
    <property type="term" value="F:hydrolase activity"/>
    <property type="evidence" value="ECO:0007669"/>
    <property type="project" value="UniProtKB-KW"/>
</dbReference>
<keyword evidence="6" id="KW-1185">Reference proteome</keyword>
<name>A0ABV2Z1Y9_9ACTN</name>
<evidence type="ECO:0000256" key="1">
    <source>
        <dbReference type="ARBA" id="ARBA00007169"/>
    </source>
</evidence>
<evidence type="ECO:0000313" key="6">
    <source>
        <dbReference type="Proteomes" id="UP001550853"/>
    </source>
</evidence>
<dbReference type="PANTHER" id="PTHR11487:SF0">
    <property type="entry name" value="S-ACYL FATTY ACID SYNTHASE THIOESTERASE, MEDIUM CHAIN"/>
    <property type="match status" value="1"/>
</dbReference>
<dbReference type="SMART" id="SM00824">
    <property type="entry name" value="PKS_TE"/>
    <property type="match status" value="1"/>
</dbReference>
<feature type="region of interest" description="Disordered" evidence="3">
    <location>
        <begin position="249"/>
        <end position="278"/>
    </location>
</feature>
<dbReference type="SUPFAM" id="SSF53474">
    <property type="entry name" value="alpha/beta-Hydrolases"/>
    <property type="match status" value="1"/>
</dbReference>
<feature type="domain" description="Thioesterase TesA-like" evidence="4">
    <location>
        <begin position="20"/>
        <end position="244"/>
    </location>
</feature>
<dbReference type="EMBL" id="JBEZVI010000014">
    <property type="protein sequence ID" value="MEU3712014.1"/>
    <property type="molecule type" value="Genomic_DNA"/>
</dbReference>
<comment type="caution">
    <text evidence="5">The sequence shown here is derived from an EMBL/GenBank/DDBJ whole genome shotgun (WGS) entry which is preliminary data.</text>
</comment>
<protein>
    <submittedName>
        <fullName evidence="5">Alpha/beta fold hydrolase</fullName>
    </submittedName>
</protein>
<evidence type="ECO:0000313" key="5">
    <source>
        <dbReference type="EMBL" id="MEU3712014.1"/>
    </source>
</evidence>
<dbReference type="Pfam" id="PF00975">
    <property type="entry name" value="Thioesterase"/>
    <property type="match status" value="1"/>
</dbReference>
<sequence length="278" mass="30247">MKNPWLLRFPPRPDARVRLVCLPGAGSAASMYHPWSALLPDEVEICAVQLPGRGGRLRETAFRRMEPLADALTEVLRAECDRPVVLFGHSLGALIAYEVAARLRALPDTSVAALIVAAHKAPHLGSAEVSGHELPDEELLAFLDRLGGTPTGVLARPDIRRLALPALRADFELDATYTYRERPPLDIPLSAFGGTDDALVSESELVAWERHTARAFRTWHLPGGHFFLTGPHGPDMLSRMRAQLLTPARPGLPDHGAPRTGIPRAGTVHTGEDRVAHV</sequence>
<dbReference type="RefSeq" id="WP_078654176.1">
    <property type="nucleotide sequence ID" value="NZ_JBEZVI010000014.1"/>
</dbReference>
<dbReference type="PANTHER" id="PTHR11487">
    <property type="entry name" value="THIOESTERASE"/>
    <property type="match status" value="1"/>
</dbReference>
<gene>
    <name evidence="5" type="ORF">AB0E61_18200</name>
</gene>
<dbReference type="Gene3D" id="3.40.50.1820">
    <property type="entry name" value="alpha/beta hydrolase"/>
    <property type="match status" value="1"/>
</dbReference>
<dbReference type="Proteomes" id="UP001550853">
    <property type="component" value="Unassembled WGS sequence"/>
</dbReference>
<evidence type="ECO:0000259" key="4">
    <source>
        <dbReference type="SMART" id="SM00824"/>
    </source>
</evidence>
<reference evidence="5 6" key="1">
    <citation type="submission" date="2024-06" db="EMBL/GenBank/DDBJ databases">
        <title>The Natural Products Discovery Center: Release of the First 8490 Sequenced Strains for Exploring Actinobacteria Biosynthetic Diversity.</title>
        <authorList>
            <person name="Kalkreuter E."/>
            <person name="Kautsar S.A."/>
            <person name="Yang D."/>
            <person name="Bader C.D."/>
            <person name="Teijaro C.N."/>
            <person name="Fluegel L."/>
            <person name="Davis C.M."/>
            <person name="Simpson J.R."/>
            <person name="Lauterbach L."/>
            <person name="Steele A.D."/>
            <person name="Gui C."/>
            <person name="Meng S."/>
            <person name="Li G."/>
            <person name="Viehrig K."/>
            <person name="Ye F."/>
            <person name="Su P."/>
            <person name="Kiefer A.F."/>
            <person name="Nichols A."/>
            <person name="Cepeda A.J."/>
            <person name="Yan W."/>
            <person name="Fan B."/>
            <person name="Jiang Y."/>
            <person name="Adhikari A."/>
            <person name="Zheng C.-J."/>
            <person name="Schuster L."/>
            <person name="Cowan T.M."/>
            <person name="Smanski M.J."/>
            <person name="Chevrette M.G."/>
            <person name="De Carvalho L.P.S."/>
            <person name="Shen B."/>
        </authorList>
    </citation>
    <scope>NUCLEOTIDE SEQUENCE [LARGE SCALE GENOMIC DNA]</scope>
    <source>
        <strain evidence="5 6">NPDC033039</strain>
    </source>
</reference>
<comment type="similarity">
    <text evidence="1">Belongs to the thioesterase family.</text>
</comment>
<organism evidence="5 6">
    <name type="scientific">Streptomyces catenulae</name>
    <dbReference type="NCBI Taxonomy" id="66875"/>
    <lineage>
        <taxon>Bacteria</taxon>
        <taxon>Bacillati</taxon>
        <taxon>Actinomycetota</taxon>
        <taxon>Actinomycetes</taxon>
        <taxon>Kitasatosporales</taxon>
        <taxon>Streptomycetaceae</taxon>
        <taxon>Streptomyces</taxon>
    </lineage>
</organism>
<dbReference type="InterPro" id="IPR012223">
    <property type="entry name" value="TEII"/>
</dbReference>
<keyword evidence="2 5" id="KW-0378">Hydrolase</keyword>
<dbReference type="InterPro" id="IPR020802">
    <property type="entry name" value="TesA-like"/>
</dbReference>
<evidence type="ECO:0000256" key="2">
    <source>
        <dbReference type="ARBA" id="ARBA00022801"/>
    </source>
</evidence>
<proteinExistence type="inferred from homology"/>
<evidence type="ECO:0000256" key="3">
    <source>
        <dbReference type="SAM" id="MobiDB-lite"/>
    </source>
</evidence>
<dbReference type="InterPro" id="IPR001031">
    <property type="entry name" value="Thioesterase"/>
</dbReference>
<accession>A0ABV2Z1Y9</accession>
<dbReference type="InterPro" id="IPR029058">
    <property type="entry name" value="AB_hydrolase_fold"/>
</dbReference>